<evidence type="ECO:0000256" key="8">
    <source>
        <dbReference type="ARBA" id="ARBA00022958"/>
    </source>
</evidence>
<dbReference type="Pfam" id="PF01926">
    <property type="entry name" value="MMR_HSR1"/>
    <property type="match status" value="1"/>
</dbReference>
<dbReference type="GO" id="GO:0030488">
    <property type="term" value="P:tRNA methylation"/>
    <property type="evidence" value="ECO:0007669"/>
    <property type="project" value="TreeGrafter"/>
</dbReference>
<dbReference type="InterPro" id="IPR027266">
    <property type="entry name" value="TrmE/GcvT-like"/>
</dbReference>
<dbReference type="eggNOG" id="COG0486">
    <property type="taxonomic scope" value="Bacteria"/>
</dbReference>
<dbReference type="Gene3D" id="3.30.1360.120">
    <property type="entry name" value="Probable tRNA modification gtpase trme, domain 1"/>
    <property type="match status" value="1"/>
</dbReference>
<proteinExistence type="inferred from homology"/>
<feature type="binding site" evidence="10">
    <location>
        <position position="231"/>
    </location>
    <ligand>
        <name>K(+)</name>
        <dbReference type="ChEBI" id="CHEBI:29103"/>
    </ligand>
</feature>
<dbReference type="PATRIC" id="fig|679200.3.peg.2127"/>
<dbReference type="InterPro" id="IPR027368">
    <property type="entry name" value="MnmE_dom2"/>
</dbReference>
<dbReference type="NCBIfam" id="TIGR00231">
    <property type="entry name" value="small_GTP"/>
    <property type="match status" value="1"/>
</dbReference>
<feature type="domain" description="TrmE-type G" evidence="12">
    <location>
        <begin position="200"/>
        <end position="360"/>
    </location>
</feature>
<evidence type="ECO:0000256" key="4">
    <source>
        <dbReference type="ARBA" id="ARBA00022723"/>
    </source>
</evidence>
<evidence type="ECO:0000256" key="6">
    <source>
        <dbReference type="ARBA" id="ARBA00022801"/>
    </source>
</evidence>
<feature type="binding site" evidence="10">
    <location>
        <begin position="254"/>
        <end position="257"/>
    </location>
    <ligand>
        <name>GTP</name>
        <dbReference type="ChEBI" id="CHEBI:37565"/>
    </ligand>
</feature>
<dbReference type="InterPro" id="IPR004520">
    <property type="entry name" value="GTPase_MnmE"/>
</dbReference>
<dbReference type="Proteomes" id="UP000003011">
    <property type="component" value="Unassembled WGS sequence"/>
</dbReference>
<feature type="binding site" evidence="10">
    <location>
        <position position="214"/>
    </location>
    <ligand>
        <name>Mg(2+)</name>
        <dbReference type="ChEBI" id="CHEBI:18420"/>
    </ligand>
</feature>
<dbReference type="Gene3D" id="1.20.120.430">
    <property type="entry name" value="tRNA modification GTPase MnmE domain 2"/>
    <property type="match status" value="1"/>
</dbReference>
<comment type="similarity">
    <text evidence="1 10 11">Belongs to the TRAFAC class TrmE-Era-EngA-EngB-Septin-like GTPase superfamily. TrmE GTPase family.</text>
</comment>
<dbReference type="EMBL" id="ACZL01000037">
    <property type="protein sequence ID" value="EHI54817.1"/>
    <property type="molecule type" value="Genomic_DNA"/>
</dbReference>
<feature type="binding site" evidence="10">
    <location>
        <position position="229"/>
    </location>
    <ligand>
        <name>K(+)</name>
        <dbReference type="ChEBI" id="CHEBI:29103"/>
    </ligand>
</feature>
<gene>
    <name evidence="10" type="primary">mnmE</name>
    <name evidence="10" type="synonym">trmE</name>
    <name evidence="13" type="ORF">HMPREF9333_02018</name>
</gene>
<dbReference type="HOGENOM" id="CLU_019624_4_1_9"/>
<dbReference type="PANTHER" id="PTHR42714:SF2">
    <property type="entry name" value="TRNA MODIFICATION GTPASE GTPBP3, MITOCHONDRIAL"/>
    <property type="match status" value="1"/>
</dbReference>
<dbReference type="GO" id="GO:0002098">
    <property type="term" value="P:tRNA wobble uridine modification"/>
    <property type="evidence" value="ECO:0007669"/>
    <property type="project" value="TreeGrafter"/>
</dbReference>
<evidence type="ECO:0000256" key="5">
    <source>
        <dbReference type="ARBA" id="ARBA00022741"/>
    </source>
</evidence>
<keyword evidence="2 10" id="KW-0963">Cytoplasm</keyword>
<keyword evidence="8 10" id="KW-0630">Potassium</keyword>
<comment type="subunit">
    <text evidence="10">Homodimer. Heterotetramer of two MnmE and two MnmG subunits.</text>
</comment>
<feature type="binding site" evidence="10">
    <location>
        <position position="235"/>
    </location>
    <ligand>
        <name>Mg(2+)</name>
        <dbReference type="ChEBI" id="CHEBI:18420"/>
    </ligand>
</feature>
<dbReference type="PANTHER" id="PTHR42714">
    <property type="entry name" value="TRNA MODIFICATION GTPASE GTPBP3"/>
    <property type="match status" value="1"/>
</dbReference>
<dbReference type="CDD" id="cd04164">
    <property type="entry name" value="trmE"/>
    <property type="match status" value="1"/>
</dbReference>
<dbReference type="InterPro" id="IPR027417">
    <property type="entry name" value="P-loop_NTPase"/>
</dbReference>
<evidence type="ECO:0000256" key="3">
    <source>
        <dbReference type="ARBA" id="ARBA00022694"/>
    </source>
</evidence>
<evidence type="ECO:0000256" key="10">
    <source>
        <dbReference type="HAMAP-Rule" id="MF_00379"/>
    </source>
</evidence>
<evidence type="ECO:0000313" key="13">
    <source>
        <dbReference type="EMBL" id="EHI54817.1"/>
    </source>
</evidence>
<evidence type="ECO:0000256" key="11">
    <source>
        <dbReference type="RuleBase" id="RU003313"/>
    </source>
</evidence>
<evidence type="ECO:0000256" key="2">
    <source>
        <dbReference type="ARBA" id="ARBA00022490"/>
    </source>
</evidence>
<dbReference type="EC" id="3.6.-.-" evidence="10"/>
<evidence type="ECO:0000259" key="12">
    <source>
        <dbReference type="PROSITE" id="PS51709"/>
    </source>
</evidence>
<feature type="binding site" evidence="10">
    <location>
        <position position="234"/>
    </location>
    <ligand>
        <name>K(+)</name>
        <dbReference type="ChEBI" id="CHEBI:29103"/>
    </ligand>
</feature>
<dbReference type="InterPro" id="IPR005225">
    <property type="entry name" value="Small_GTP-bd"/>
</dbReference>
<sequence>MSGDEAIFIADKIYRGKKSLSEVKSHTINYGHITDLENGEIIDEVMVSVMKSPRTYTGEDCVEINCHGGSIVMQSILLQLIKAGANTAQPGEFTKRAFLNGRIDLSGAESVIDIIEAQNSYALKSALAQLNGKLKDKIISIRKKILEEAAFIDAAADDPEHYDFEESENRNRLYEKILQISNDIQKLLESSENGKIIKEGIKTVILGRPNVGKSSVLNLLSGRESAIVSDIPGTTRDMISEHIRMAGINLKITDTAGIRKSDDPLENIGMEKARDAAKEADLIICVIDSSEEINEEDTQIIKDIENSDIKSLILLNKSDKKNVTSKEDIKKITNMDVVMFSAREACGLEELEEVIKKKFYKKTSDEKKNISIEIDFNDHIFITNIRHKEALLNAQNSIKSVLQGMENNVPEDFFSIDLMEAYENLGSIIGERVSEDLIDEIFSKFCMGK</sequence>
<keyword evidence="9 10" id="KW-0342">GTP-binding</keyword>
<comment type="cofactor">
    <cofactor evidence="10">
        <name>K(+)</name>
        <dbReference type="ChEBI" id="CHEBI:29103"/>
    </cofactor>
    <text evidence="10">Binds 1 potassium ion per subunit.</text>
</comment>
<dbReference type="STRING" id="679200.HMPREF9333_02018"/>
<feature type="binding site" evidence="10">
    <location>
        <position position="210"/>
    </location>
    <ligand>
        <name>K(+)</name>
        <dbReference type="ChEBI" id="CHEBI:29103"/>
    </ligand>
</feature>
<keyword evidence="4 10" id="KW-0479">Metal-binding</keyword>
<dbReference type="InterPro" id="IPR018948">
    <property type="entry name" value="GTP-bd_TrmE_N"/>
</dbReference>
<dbReference type="SUPFAM" id="SSF52540">
    <property type="entry name" value="P-loop containing nucleoside triphosphate hydrolases"/>
    <property type="match status" value="1"/>
</dbReference>
<dbReference type="CDD" id="cd14858">
    <property type="entry name" value="TrmE_N"/>
    <property type="match status" value="1"/>
</dbReference>
<dbReference type="InterPro" id="IPR025867">
    <property type="entry name" value="MnmE_helical"/>
</dbReference>
<dbReference type="Pfam" id="PF12631">
    <property type="entry name" value="MnmE_helical"/>
    <property type="match status" value="1"/>
</dbReference>
<reference evidence="13 14" key="1">
    <citation type="submission" date="2011-08" db="EMBL/GenBank/DDBJ databases">
        <title>The Genome Sequence of Johnsonella ignava ATCC 51276.</title>
        <authorList>
            <consortium name="The Broad Institute Genome Sequencing Platform"/>
            <person name="Earl A."/>
            <person name="Ward D."/>
            <person name="Feldgarden M."/>
            <person name="Gevers D."/>
            <person name="Izard J."/>
            <person name="Blanton J.M."/>
            <person name="Baranova O.V."/>
            <person name="Dewhirst F.E."/>
            <person name="Young S.K."/>
            <person name="Zeng Q."/>
            <person name="Gargeya S."/>
            <person name="Fitzgerald M."/>
            <person name="Haas B."/>
            <person name="Abouelleil A."/>
            <person name="Alvarado L."/>
            <person name="Arachchi H.M."/>
            <person name="Berlin A."/>
            <person name="Brown A."/>
            <person name="Chapman S.B."/>
            <person name="Chen Z."/>
            <person name="Dunbar C."/>
            <person name="Freedman E."/>
            <person name="Gearin G."/>
            <person name="Gellesch M."/>
            <person name="Goldberg J."/>
            <person name="Griggs A."/>
            <person name="Gujja S."/>
            <person name="Heiman D."/>
            <person name="Howarth C."/>
            <person name="Larson L."/>
            <person name="Lui A."/>
            <person name="MacDonald P.J.P."/>
            <person name="Montmayeur A."/>
            <person name="Murphy C."/>
            <person name="Neiman D."/>
            <person name="Pearson M."/>
            <person name="Priest M."/>
            <person name="Roberts A."/>
            <person name="Saif S."/>
            <person name="Shea T."/>
            <person name="Shenoy N."/>
            <person name="Sisk P."/>
            <person name="Stolte C."/>
            <person name="Sykes S."/>
            <person name="Wortman J."/>
            <person name="Nusbaum C."/>
            <person name="Birren B."/>
        </authorList>
    </citation>
    <scope>NUCLEOTIDE SEQUENCE [LARGE SCALE GENOMIC DNA]</scope>
    <source>
        <strain evidence="13 14">ATCC 51276</strain>
    </source>
</reference>
<evidence type="ECO:0000256" key="9">
    <source>
        <dbReference type="ARBA" id="ARBA00023134"/>
    </source>
</evidence>
<dbReference type="InterPro" id="IPR031168">
    <property type="entry name" value="G_TrmE"/>
</dbReference>
<dbReference type="HAMAP" id="MF_00379">
    <property type="entry name" value="GTPase_MnmE"/>
    <property type="match status" value="1"/>
</dbReference>
<evidence type="ECO:0000313" key="14">
    <source>
        <dbReference type="Proteomes" id="UP000003011"/>
    </source>
</evidence>
<feature type="binding site" evidence="10">
    <location>
        <begin position="341"/>
        <end position="343"/>
    </location>
    <ligand>
        <name>GTP</name>
        <dbReference type="ChEBI" id="CHEBI:37565"/>
    </ligand>
</feature>
<protein>
    <recommendedName>
        <fullName evidence="10">tRNA modification GTPase MnmE</fullName>
        <ecNumber evidence="10">3.6.-.-</ecNumber>
    </recommendedName>
</protein>
<organism evidence="13 14">
    <name type="scientific">Johnsonella ignava ATCC 51276</name>
    <dbReference type="NCBI Taxonomy" id="679200"/>
    <lineage>
        <taxon>Bacteria</taxon>
        <taxon>Bacillati</taxon>
        <taxon>Bacillota</taxon>
        <taxon>Clostridia</taxon>
        <taxon>Lachnospirales</taxon>
        <taxon>Lachnospiraceae</taxon>
        <taxon>Johnsonella</taxon>
    </lineage>
</organism>
<comment type="function">
    <text evidence="10">Exhibits a very high intrinsic GTPase hydrolysis rate. Involved in the addition of a carboxymethylaminomethyl (cmnm) group at the wobble position (U34) of certain tRNAs, forming tRNA-cmnm(5)s(2)U34.</text>
</comment>
<dbReference type="Pfam" id="PF10396">
    <property type="entry name" value="TrmE_N"/>
    <property type="match status" value="1"/>
</dbReference>
<keyword evidence="14" id="KW-1185">Reference proteome</keyword>
<dbReference type="GO" id="GO:0003924">
    <property type="term" value="F:GTPase activity"/>
    <property type="evidence" value="ECO:0007669"/>
    <property type="project" value="UniProtKB-UniRule"/>
</dbReference>
<dbReference type="Gene3D" id="3.40.50.300">
    <property type="entry name" value="P-loop containing nucleotide triphosphate hydrolases"/>
    <property type="match status" value="1"/>
</dbReference>
<comment type="caution">
    <text evidence="10">Lacks conserved residue(s) required for the propagation of feature annotation.</text>
</comment>
<dbReference type="GO" id="GO:0005829">
    <property type="term" value="C:cytosol"/>
    <property type="evidence" value="ECO:0007669"/>
    <property type="project" value="TreeGrafter"/>
</dbReference>
<evidence type="ECO:0000256" key="1">
    <source>
        <dbReference type="ARBA" id="ARBA00011043"/>
    </source>
</evidence>
<feature type="binding site" evidence="10">
    <location>
        <begin position="229"/>
        <end position="235"/>
    </location>
    <ligand>
        <name>GTP</name>
        <dbReference type="ChEBI" id="CHEBI:37565"/>
    </ligand>
</feature>
<dbReference type="GO" id="GO:0005525">
    <property type="term" value="F:GTP binding"/>
    <property type="evidence" value="ECO:0007669"/>
    <property type="project" value="UniProtKB-UniRule"/>
</dbReference>
<evidence type="ECO:0000256" key="7">
    <source>
        <dbReference type="ARBA" id="ARBA00022842"/>
    </source>
</evidence>
<dbReference type="AlphaFoldDB" id="G5GKC7"/>
<name>G5GKC7_9FIRM</name>
<keyword evidence="3 10" id="KW-0819">tRNA processing</keyword>
<accession>G5GKC7</accession>
<dbReference type="FunFam" id="3.40.50.300:FF:001376">
    <property type="entry name" value="tRNA modification GTPase MnmE"/>
    <property type="match status" value="1"/>
</dbReference>
<keyword evidence="7 10" id="KW-0460">Magnesium</keyword>
<comment type="caution">
    <text evidence="13">The sequence shown here is derived from an EMBL/GenBank/DDBJ whole genome shotgun (WGS) entry which is preliminary data.</text>
</comment>
<dbReference type="GO" id="GO:0046872">
    <property type="term" value="F:metal ion binding"/>
    <property type="evidence" value="ECO:0007669"/>
    <property type="project" value="UniProtKB-KW"/>
</dbReference>
<comment type="subcellular location">
    <subcellularLocation>
        <location evidence="10">Cytoplasm</location>
    </subcellularLocation>
</comment>
<dbReference type="InterPro" id="IPR006073">
    <property type="entry name" value="GTP-bd"/>
</dbReference>
<keyword evidence="5 10" id="KW-0547">Nucleotide-binding</keyword>
<feature type="binding site" evidence="10">
    <location>
        <begin position="210"/>
        <end position="215"/>
    </location>
    <ligand>
        <name>GTP</name>
        <dbReference type="ChEBI" id="CHEBI:37565"/>
    </ligand>
</feature>
<keyword evidence="6 10" id="KW-0378">Hydrolase</keyword>
<dbReference type="PROSITE" id="PS51709">
    <property type="entry name" value="G_TRME"/>
    <property type="match status" value="1"/>
</dbReference>
<dbReference type="NCBIfam" id="TIGR00450">
    <property type="entry name" value="mnmE_trmE_thdF"/>
    <property type="match status" value="1"/>
</dbReference>